<reference evidence="2 3" key="1">
    <citation type="submission" date="2024-12" db="EMBL/GenBank/DDBJ databases">
        <authorList>
            <person name="Hu S."/>
        </authorList>
    </citation>
    <scope>NUCLEOTIDE SEQUENCE [LARGE SCALE GENOMIC DNA]</scope>
    <source>
        <strain evidence="2 3">P-25</strain>
    </source>
</reference>
<dbReference type="Gene3D" id="2.30.30.90">
    <property type="match status" value="1"/>
</dbReference>
<dbReference type="InterPro" id="IPR007167">
    <property type="entry name" value="Fe-transptr_FeoA-like"/>
</dbReference>
<dbReference type="RefSeq" id="WP_138729200.1">
    <property type="nucleotide sequence ID" value="NZ_SRMP02000050.1"/>
</dbReference>
<comment type="caution">
    <text evidence="2">The sequence shown here is derived from an EMBL/GenBank/DDBJ whole genome shotgun (WGS) entry which is preliminary data.</text>
</comment>
<gene>
    <name evidence="2" type="ORF">E5L68_019290</name>
</gene>
<accession>A0ABW9JP56</accession>
<feature type="domain" description="Ferrous iron transporter FeoA-like" evidence="1">
    <location>
        <begin position="49"/>
        <end position="120"/>
    </location>
</feature>
<sequence length="126" mass="14498">MNHSTNKIFRYVLSEIRFYHQKWGRTTFAEMYTPIPDSDGEMEFPDQKKLSECKIGETIKLSGVIHSSDNFLKFLNSKNLKLGTILTVNSIEAFDGTREISYDERTSVTLSQIACEKLLIQEIIVN</sequence>
<evidence type="ECO:0000259" key="1">
    <source>
        <dbReference type="Pfam" id="PF04023"/>
    </source>
</evidence>
<evidence type="ECO:0000313" key="2">
    <source>
        <dbReference type="EMBL" id="MFN0293533.1"/>
    </source>
</evidence>
<dbReference type="InterPro" id="IPR038157">
    <property type="entry name" value="FeoA_core_dom"/>
</dbReference>
<proteinExistence type="predicted"/>
<dbReference type="Pfam" id="PF04023">
    <property type="entry name" value="FeoA"/>
    <property type="match status" value="1"/>
</dbReference>
<organism evidence="2 3">
    <name type="scientific">Pedobacter helvus</name>
    <dbReference type="NCBI Taxonomy" id="2563444"/>
    <lineage>
        <taxon>Bacteria</taxon>
        <taxon>Pseudomonadati</taxon>
        <taxon>Bacteroidota</taxon>
        <taxon>Sphingobacteriia</taxon>
        <taxon>Sphingobacteriales</taxon>
        <taxon>Sphingobacteriaceae</taxon>
        <taxon>Pedobacter</taxon>
    </lineage>
</organism>
<keyword evidence="3" id="KW-1185">Reference proteome</keyword>
<name>A0ABW9JP56_9SPHI</name>
<evidence type="ECO:0000313" key="3">
    <source>
        <dbReference type="Proteomes" id="UP001517367"/>
    </source>
</evidence>
<protein>
    <submittedName>
        <fullName evidence="2">FeoA domain-containing protein</fullName>
    </submittedName>
</protein>
<dbReference type="Proteomes" id="UP001517367">
    <property type="component" value="Unassembled WGS sequence"/>
</dbReference>
<dbReference type="EMBL" id="SRMP02000050">
    <property type="protein sequence ID" value="MFN0293533.1"/>
    <property type="molecule type" value="Genomic_DNA"/>
</dbReference>